<gene>
    <name evidence="4" type="ORF">FHR21_003987</name>
</gene>
<evidence type="ECO:0000259" key="3">
    <source>
        <dbReference type="Pfam" id="PF01168"/>
    </source>
</evidence>
<comment type="similarity">
    <text evidence="2">Belongs to the pyridoxal phosphate-binding protein YggS/PROSC family.</text>
</comment>
<evidence type="ECO:0000313" key="5">
    <source>
        <dbReference type="Proteomes" id="UP000537161"/>
    </source>
</evidence>
<name>A0A7W9B986_9SPHN</name>
<keyword evidence="5" id="KW-1185">Reference proteome</keyword>
<reference evidence="4 5" key="1">
    <citation type="submission" date="2020-08" db="EMBL/GenBank/DDBJ databases">
        <title>Genomic Encyclopedia of Type Strains, Phase IV (KMG-IV): sequencing the most valuable type-strain genomes for metagenomic binning, comparative biology and taxonomic classification.</title>
        <authorList>
            <person name="Goeker M."/>
        </authorList>
    </citation>
    <scope>NUCLEOTIDE SEQUENCE [LARGE SCALE GENOMIC DNA]</scope>
    <source>
        <strain evidence="4 5">DSM 27163</strain>
    </source>
</reference>
<dbReference type="SUPFAM" id="SSF51419">
    <property type="entry name" value="PLP-binding barrel"/>
    <property type="match status" value="1"/>
</dbReference>
<proteinExistence type="inferred from homology"/>
<dbReference type="AlphaFoldDB" id="A0A7W9B986"/>
<dbReference type="EMBL" id="JACIJH010000022">
    <property type="protein sequence ID" value="MBB5708594.1"/>
    <property type="molecule type" value="Genomic_DNA"/>
</dbReference>
<dbReference type="Gene3D" id="3.20.20.10">
    <property type="entry name" value="Alanine racemase"/>
    <property type="match status" value="1"/>
</dbReference>
<evidence type="ECO:0000256" key="1">
    <source>
        <dbReference type="ARBA" id="ARBA00022898"/>
    </source>
</evidence>
<dbReference type="NCBIfam" id="TIGR00044">
    <property type="entry name" value="YggS family pyridoxal phosphate-dependent enzyme"/>
    <property type="match status" value="1"/>
</dbReference>
<keyword evidence="1" id="KW-0663">Pyridoxal phosphate</keyword>
<evidence type="ECO:0000313" key="4">
    <source>
        <dbReference type="EMBL" id="MBB5708594.1"/>
    </source>
</evidence>
<dbReference type="InterPro" id="IPR011078">
    <property type="entry name" value="PyrdxlP_homeostasis"/>
</dbReference>
<dbReference type="InterPro" id="IPR001608">
    <property type="entry name" value="Ala_racemase_N"/>
</dbReference>
<dbReference type="Proteomes" id="UP000537161">
    <property type="component" value="Unassembled WGS sequence"/>
</dbReference>
<sequence>MQEAMAKCEALTDLPIDWSIVGHLQSNKVKYLARIASEFHALDSLRLAELLDRRLAREGRSLDVYVQVNTSGEQSKFGLHPDALLPFVDQLGQFPHLRPRGLMTLALFSSDRAKVRPCFTLLRRLRDEAVRRVPDITGLSMGMSGDFEDAIAEGATVVRVGQAIFGKRPTPDSFYWPGATGDGA</sequence>
<evidence type="ECO:0000256" key="2">
    <source>
        <dbReference type="RuleBase" id="RU004514"/>
    </source>
</evidence>
<accession>A0A7W9B986</accession>
<protein>
    <submittedName>
        <fullName evidence="4">Pyridoxal phosphate enzyme (YggS family)</fullName>
    </submittedName>
</protein>
<dbReference type="Pfam" id="PF01168">
    <property type="entry name" value="Ala_racemase_N"/>
    <property type="match status" value="1"/>
</dbReference>
<dbReference type="PANTHER" id="PTHR10146:SF14">
    <property type="entry name" value="PYRIDOXAL PHOSPHATE HOMEOSTASIS PROTEIN"/>
    <property type="match status" value="1"/>
</dbReference>
<dbReference type="PANTHER" id="PTHR10146">
    <property type="entry name" value="PROLINE SYNTHETASE CO-TRANSCRIBED BACTERIAL HOMOLOG PROTEIN"/>
    <property type="match status" value="1"/>
</dbReference>
<feature type="domain" description="Alanine racemase N-terminal" evidence="3">
    <location>
        <begin position="19"/>
        <end position="169"/>
    </location>
</feature>
<dbReference type="PIRSF" id="PIRSF004848">
    <property type="entry name" value="YBL036c_PLPDEIII"/>
    <property type="match status" value="1"/>
</dbReference>
<dbReference type="CDD" id="cd00635">
    <property type="entry name" value="PLPDE_III_YBL036c_like"/>
    <property type="match status" value="1"/>
</dbReference>
<comment type="caution">
    <text evidence="4">The sequence shown here is derived from an EMBL/GenBank/DDBJ whole genome shotgun (WGS) entry which is preliminary data.</text>
</comment>
<organism evidence="4 5">
    <name type="scientific">Sphingopyxis panaciterrulae</name>
    <dbReference type="NCBI Taxonomy" id="462372"/>
    <lineage>
        <taxon>Bacteria</taxon>
        <taxon>Pseudomonadati</taxon>
        <taxon>Pseudomonadota</taxon>
        <taxon>Alphaproteobacteria</taxon>
        <taxon>Sphingomonadales</taxon>
        <taxon>Sphingomonadaceae</taxon>
        <taxon>Sphingopyxis</taxon>
    </lineage>
</organism>
<dbReference type="GO" id="GO:0030170">
    <property type="term" value="F:pyridoxal phosphate binding"/>
    <property type="evidence" value="ECO:0007669"/>
    <property type="project" value="InterPro"/>
</dbReference>
<dbReference type="InterPro" id="IPR029066">
    <property type="entry name" value="PLP-binding_barrel"/>
</dbReference>